<sequence>MPHYNEEFKEKLAQEMNSPNGRTVFEVYRDTGISEPTFYKWKNKYREEGEVIDANRLEPENWKGEDKLAVVIETAGLNEQELLANGSRILMEARKIPE</sequence>
<dbReference type="SUPFAM" id="SSF46689">
    <property type="entry name" value="Homeodomain-like"/>
    <property type="match status" value="1"/>
</dbReference>
<dbReference type="GO" id="GO:0004803">
    <property type="term" value="F:transposase activity"/>
    <property type="evidence" value="ECO:0007669"/>
    <property type="project" value="InterPro"/>
</dbReference>
<dbReference type="EMBL" id="CAADFX010000324">
    <property type="protein sequence ID" value="VFK65269.1"/>
    <property type="molecule type" value="Genomic_DNA"/>
</dbReference>
<name>A0A451AGW3_9GAMM</name>
<organism evidence="2">
    <name type="scientific">Candidatus Kentrum sp. TUN</name>
    <dbReference type="NCBI Taxonomy" id="2126343"/>
    <lineage>
        <taxon>Bacteria</taxon>
        <taxon>Pseudomonadati</taxon>
        <taxon>Pseudomonadota</taxon>
        <taxon>Gammaproteobacteria</taxon>
        <taxon>Candidatus Kentrum</taxon>
    </lineage>
</organism>
<comment type="similarity">
    <text evidence="1">Belongs to the transposase 8 family.</text>
</comment>
<gene>
    <name evidence="2" type="ORF">BECKTUN1418D_GA0071000_13242</name>
</gene>
<reference evidence="2" key="1">
    <citation type="submission" date="2019-02" db="EMBL/GenBank/DDBJ databases">
        <authorList>
            <person name="Gruber-Vodicka R. H."/>
            <person name="Seah K. B. B."/>
        </authorList>
    </citation>
    <scope>NUCLEOTIDE SEQUENCE</scope>
    <source>
        <strain evidence="2">BECK_BY1</strain>
    </source>
</reference>
<evidence type="ECO:0000256" key="1">
    <source>
        <dbReference type="ARBA" id="ARBA00009964"/>
    </source>
</evidence>
<dbReference type="AlphaFoldDB" id="A0A451AGW3"/>
<dbReference type="InterPro" id="IPR002514">
    <property type="entry name" value="Transposase_8"/>
</dbReference>
<dbReference type="GO" id="GO:0006313">
    <property type="term" value="P:DNA transposition"/>
    <property type="evidence" value="ECO:0007669"/>
    <property type="project" value="InterPro"/>
</dbReference>
<dbReference type="InterPro" id="IPR009057">
    <property type="entry name" value="Homeodomain-like_sf"/>
</dbReference>
<dbReference type="GO" id="GO:0003677">
    <property type="term" value="F:DNA binding"/>
    <property type="evidence" value="ECO:0007669"/>
    <property type="project" value="InterPro"/>
</dbReference>
<accession>A0A451AGW3</accession>
<evidence type="ECO:0000313" key="2">
    <source>
        <dbReference type="EMBL" id="VFK65269.1"/>
    </source>
</evidence>
<dbReference type="Pfam" id="PF01527">
    <property type="entry name" value="HTH_Tnp_1"/>
    <property type="match status" value="1"/>
</dbReference>
<protein>
    <submittedName>
        <fullName evidence="2">Transposase</fullName>
    </submittedName>
</protein>
<proteinExistence type="inferred from homology"/>